<dbReference type="RefSeq" id="WP_150598867.1">
    <property type="nucleotide sequence ID" value="NZ_CABPRW010000002.1"/>
</dbReference>
<reference evidence="5 6" key="1">
    <citation type="submission" date="2019-08" db="EMBL/GenBank/DDBJ databases">
        <authorList>
            <person name="Peeters C."/>
        </authorList>
    </citation>
    <scope>NUCLEOTIDE SEQUENCE [LARGE SCALE GENOMIC DNA]</scope>
    <source>
        <strain evidence="5 6">LMG 31113</strain>
    </source>
</reference>
<evidence type="ECO:0000256" key="1">
    <source>
        <dbReference type="ARBA" id="ARBA00023015"/>
    </source>
</evidence>
<dbReference type="SMART" id="SM00342">
    <property type="entry name" value="HTH_ARAC"/>
    <property type="match status" value="1"/>
</dbReference>
<dbReference type="SUPFAM" id="SSF46689">
    <property type="entry name" value="Homeodomain-like"/>
    <property type="match status" value="1"/>
</dbReference>
<dbReference type="Gene3D" id="1.10.10.60">
    <property type="entry name" value="Homeodomain-like"/>
    <property type="match status" value="1"/>
</dbReference>
<keyword evidence="2" id="KW-0238">DNA-binding</keyword>
<organism evidence="5 6">
    <name type="scientific">Pandoraea fibrosis</name>
    <dbReference type="NCBI Taxonomy" id="1891094"/>
    <lineage>
        <taxon>Bacteria</taxon>
        <taxon>Pseudomonadati</taxon>
        <taxon>Pseudomonadota</taxon>
        <taxon>Betaproteobacteria</taxon>
        <taxon>Burkholderiales</taxon>
        <taxon>Burkholderiaceae</taxon>
        <taxon>Pandoraea</taxon>
    </lineage>
</organism>
<dbReference type="InterPro" id="IPR009057">
    <property type="entry name" value="Homeodomain-like_sf"/>
</dbReference>
<keyword evidence="3" id="KW-0804">Transcription</keyword>
<dbReference type="GO" id="GO:0003700">
    <property type="term" value="F:DNA-binding transcription factor activity"/>
    <property type="evidence" value="ECO:0007669"/>
    <property type="project" value="InterPro"/>
</dbReference>
<dbReference type="EMBL" id="CABPRW010000002">
    <property type="protein sequence ID" value="VVD76796.1"/>
    <property type="molecule type" value="Genomic_DNA"/>
</dbReference>
<keyword evidence="1" id="KW-0805">Transcription regulation</keyword>
<evidence type="ECO:0000259" key="4">
    <source>
        <dbReference type="PROSITE" id="PS01124"/>
    </source>
</evidence>
<dbReference type="InterPro" id="IPR050204">
    <property type="entry name" value="AraC_XylS_family_regulators"/>
</dbReference>
<dbReference type="PROSITE" id="PS01124">
    <property type="entry name" value="HTH_ARAC_FAMILY_2"/>
    <property type="match status" value="1"/>
</dbReference>
<evidence type="ECO:0000313" key="6">
    <source>
        <dbReference type="Proteomes" id="UP000382577"/>
    </source>
</evidence>
<protein>
    <submittedName>
        <fullName evidence="5">Invasion protein InvF</fullName>
    </submittedName>
</protein>
<gene>
    <name evidence="5" type="primary">invF</name>
    <name evidence="5" type="ORF">PFI31113_00893</name>
</gene>
<accession>A0A5E4SLQ1</accession>
<dbReference type="PANTHER" id="PTHR46796">
    <property type="entry name" value="HTH-TYPE TRANSCRIPTIONAL ACTIVATOR RHAS-RELATED"/>
    <property type="match status" value="1"/>
</dbReference>
<dbReference type="Proteomes" id="UP000382577">
    <property type="component" value="Unassembled WGS sequence"/>
</dbReference>
<dbReference type="OrthoDB" id="7027806at2"/>
<feature type="domain" description="HTH araC/xylS-type" evidence="4">
    <location>
        <begin position="160"/>
        <end position="258"/>
    </location>
</feature>
<dbReference type="Pfam" id="PF12833">
    <property type="entry name" value="HTH_18"/>
    <property type="match status" value="1"/>
</dbReference>
<evidence type="ECO:0000256" key="2">
    <source>
        <dbReference type="ARBA" id="ARBA00023125"/>
    </source>
</evidence>
<evidence type="ECO:0000256" key="3">
    <source>
        <dbReference type="ARBA" id="ARBA00023163"/>
    </source>
</evidence>
<dbReference type="InterPro" id="IPR018060">
    <property type="entry name" value="HTH_AraC"/>
</dbReference>
<dbReference type="GO" id="GO:0043565">
    <property type="term" value="F:sequence-specific DNA binding"/>
    <property type="evidence" value="ECO:0007669"/>
    <property type="project" value="InterPro"/>
</dbReference>
<name>A0A5E4SLQ1_9BURK</name>
<sequence length="263" mass="28841">MVDGQKMTGRDGTDCAPALDGFAEKIAFGSGDLLVALPGDTCNIHIATAKGRSQKIARTVPLSQTGTVIASAKRLLVEFDAEREYRVVPEGDLCCILAFIDVALNPDIAQHASLESICLQPAPLVALESVEQLGHWLVLEVMQRTAGNALVHHLRGRESYALTKYLLQNPGDSAHLNELCVHYGLSYSQFRRLCRRPLGPATKARLRSWRAARTVLEIIESDRTIFDIAVENGYTSASHVSNDIKQIFGFTPKTARNARHLLP</sequence>
<evidence type="ECO:0000313" key="5">
    <source>
        <dbReference type="EMBL" id="VVD76796.1"/>
    </source>
</evidence>
<dbReference type="AlphaFoldDB" id="A0A5E4SLQ1"/>
<proteinExistence type="predicted"/>